<dbReference type="PANTHER" id="PTHR11241:SF0">
    <property type="entry name" value="DEOXYURIDINE 5'-TRIPHOSPHATE NUCLEOTIDOHYDROLASE"/>
    <property type="match status" value="1"/>
</dbReference>
<evidence type="ECO:0000259" key="6">
    <source>
        <dbReference type="Pfam" id="PF00692"/>
    </source>
</evidence>
<evidence type="ECO:0000256" key="1">
    <source>
        <dbReference type="ARBA" id="ARBA00006581"/>
    </source>
</evidence>
<dbReference type="InterPro" id="IPR033704">
    <property type="entry name" value="dUTPase_trimeric"/>
</dbReference>
<comment type="caution">
    <text evidence="7">The sequence shown here is derived from an EMBL/GenBank/DDBJ whole genome shotgun (WGS) entry which is preliminary data.</text>
</comment>
<evidence type="ECO:0000313" key="8">
    <source>
        <dbReference type="Proteomes" id="UP001589645"/>
    </source>
</evidence>
<dbReference type="InterPro" id="IPR036157">
    <property type="entry name" value="dUTPase-like_sf"/>
</dbReference>
<dbReference type="EMBL" id="JBHMEP010000021">
    <property type="protein sequence ID" value="MFB9137775.1"/>
    <property type="molecule type" value="Genomic_DNA"/>
</dbReference>
<name>A0ABV5HU32_9VIBR</name>
<reference evidence="7 8" key="1">
    <citation type="submission" date="2024-09" db="EMBL/GenBank/DDBJ databases">
        <authorList>
            <person name="Sun Q."/>
            <person name="Mori K."/>
        </authorList>
    </citation>
    <scope>NUCLEOTIDE SEQUENCE [LARGE SCALE GENOMIC DNA]</scope>
    <source>
        <strain evidence="7 8">CECT 8064</strain>
    </source>
</reference>
<evidence type="ECO:0000313" key="7">
    <source>
        <dbReference type="EMBL" id="MFB9137775.1"/>
    </source>
</evidence>
<keyword evidence="8" id="KW-1185">Reference proteome</keyword>
<dbReference type="Proteomes" id="UP001589645">
    <property type="component" value="Unassembled WGS sequence"/>
</dbReference>
<keyword evidence="3" id="KW-0378">Hydrolase</keyword>
<gene>
    <name evidence="7" type="ORF">ACFFUV_22760</name>
</gene>
<dbReference type="InterPro" id="IPR029054">
    <property type="entry name" value="dUTPase-like"/>
</dbReference>
<dbReference type="InterPro" id="IPR008181">
    <property type="entry name" value="dUTPase"/>
</dbReference>
<evidence type="ECO:0000256" key="4">
    <source>
        <dbReference type="ARBA" id="ARBA00023080"/>
    </source>
</evidence>
<evidence type="ECO:0000256" key="5">
    <source>
        <dbReference type="ARBA" id="ARBA00047686"/>
    </source>
</evidence>
<dbReference type="SUPFAM" id="SSF51283">
    <property type="entry name" value="dUTPase-like"/>
    <property type="match status" value="1"/>
</dbReference>
<dbReference type="RefSeq" id="WP_390198022.1">
    <property type="nucleotide sequence ID" value="NZ_JBHMEP010000021.1"/>
</dbReference>
<keyword evidence="4" id="KW-0546">Nucleotide metabolism</keyword>
<organism evidence="7 8">
    <name type="scientific">Vibrio olivae</name>
    <dbReference type="NCBI Taxonomy" id="1243002"/>
    <lineage>
        <taxon>Bacteria</taxon>
        <taxon>Pseudomonadati</taxon>
        <taxon>Pseudomonadota</taxon>
        <taxon>Gammaproteobacteria</taxon>
        <taxon>Vibrionales</taxon>
        <taxon>Vibrionaceae</taxon>
        <taxon>Vibrio</taxon>
    </lineage>
</organism>
<accession>A0ABV5HU32</accession>
<comment type="catalytic activity">
    <reaction evidence="5">
        <text>dUTP + H2O = dUMP + diphosphate + H(+)</text>
        <dbReference type="Rhea" id="RHEA:10248"/>
        <dbReference type="ChEBI" id="CHEBI:15377"/>
        <dbReference type="ChEBI" id="CHEBI:15378"/>
        <dbReference type="ChEBI" id="CHEBI:33019"/>
        <dbReference type="ChEBI" id="CHEBI:61555"/>
        <dbReference type="ChEBI" id="CHEBI:246422"/>
        <dbReference type="EC" id="3.6.1.23"/>
    </reaction>
</comment>
<dbReference type="EC" id="3.6.1.23" evidence="2"/>
<dbReference type="Pfam" id="PF00692">
    <property type="entry name" value="dUTPase"/>
    <property type="match status" value="1"/>
</dbReference>
<proteinExistence type="inferred from homology"/>
<feature type="domain" description="dUTPase-like" evidence="6">
    <location>
        <begin position="45"/>
        <end position="174"/>
    </location>
</feature>
<dbReference type="Gene3D" id="2.70.40.10">
    <property type="match status" value="1"/>
</dbReference>
<protein>
    <recommendedName>
        <fullName evidence="2">dUTP diphosphatase</fullName>
        <ecNumber evidence="2">3.6.1.23</ecNumber>
    </recommendedName>
</protein>
<evidence type="ECO:0000256" key="3">
    <source>
        <dbReference type="ARBA" id="ARBA00022801"/>
    </source>
</evidence>
<dbReference type="PANTHER" id="PTHR11241">
    <property type="entry name" value="DEOXYURIDINE 5'-TRIPHOSPHATE NUCLEOTIDOHYDROLASE"/>
    <property type="match status" value="1"/>
</dbReference>
<sequence length="180" mass="20442">MSKIKDVLARAISLASEQPMSYKEAVELLDGIDTCKVKIWLEEGAKLPEYAHKQDACMDLFVKDIELDNGRIIYHTGVHVALPEDYEMEIRPRSGFTNSELIMQNAPATIDEGYSGEIIIVHRKMDRHSPYYCNVGGKVAQLLIRRRERIVWEEVKSLEDLGKSDRGDNGFGSTDKINNE</sequence>
<dbReference type="CDD" id="cd07557">
    <property type="entry name" value="trimeric_dUTPase"/>
    <property type="match status" value="1"/>
</dbReference>
<evidence type="ECO:0000256" key="2">
    <source>
        <dbReference type="ARBA" id="ARBA00012379"/>
    </source>
</evidence>
<comment type="similarity">
    <text evidence="1">Belongs to the dUTPase family.</text>
</comment>